<keyword evidence="3" id="KW-1185">Reference proteome</keyword>
<name>A0A8J2L1T8_9HEXA</name>
<feature type="compositionally biased region" description="Basic and acidic residues" evidence="1">
    <location>
        <begin position="86"/>
        <end position="95"/>
    </location>
</feature>
<accession>A0A8J2L1T8</accession>
<feature type="region of interest" description="Disordered" evidence="1">
    <location>
        <begin position="71"/>
        <end position="100"/>
    </location>
</feature>
<evidence type="ECO:0000313" key="2">
    <source>
        <dbReference type="EMBL" id="CAG7785719.1"/>
    </source>
</evidence>
<organism evidence="2 3">
    <name type="scientific">Allacma fusca</name>
    <dbReference type="NCBI Taxonomy" id="39272"/>
    <lineage>
        <taxon>Eukaryota</taxon>
        <taxon>Metazoa</taxon>
        <taxon>Ecdysozoa</taxon>
        <taxon>Arthropoda</taxon>
        <taxon>Hexapoda</taxon>
        <taxon>Collembola</taxon>
        <taxon>Symphypleona</taxon>
        <taxon>Sminthuridae</taxon>
        <taxon>Allacma</taxon>
    </lineage>
</organism>
<dbReference type="EMBL" id="CAJVCH010301918">
    <property type="protein sequence ID" value="CAG7785719.1"/>
    <property type="molecule type" value="Genomic_DNA"/>
</dbReference>
<evidence type="ECO:0000256" key="1">
    <source>
        <dbReference type="SAM" id="MobiDB-lite"/>
    </source>
</evidence>
<comment type="caution">
    <text evidence="2">The sequence shown here is derived from an EMBL/GenBank/DDBJ whole genome shotgun (WGS) entry which is preliminary data.</text>
</comment>
<dbReference type="Proteomes" id="UP000708208">
    <property type="component" value="Unassembled WGS sequence"/>
</dbReference>
<protein>
    <submittedName>
        <fullName evidence="2">Uncharacterized protein</fullName>
    </submittedName>
</protein>
<dbReference type="AlphaFoldDB" id="A0A8J2L1T8"/>
<reference evidence="2" key="1">
    <citation type="submission" date="2021-06" db="EMBL/GenBank/DDBJ databases">
        <authorList>
            <person name="Hodson N. C."/>
            <person name="Mongue J. A."/>
            <person name="Jaron S. K."/>
        </authorList>
    </citation>
    <scope>NUCLEOTIDE SEQUENCE</scope>
</reference>
<gene>
    <name evidence="2" type="ORF">AFUS01_LOCUS24328</name>
</gene>
<evidence type="ECO:0000313" key="3">
    <source>
        <dbReference type="Proteomes" id="UP000708208"/>
    </source>
</evidence>
<proteinExistence type="predicted"/>
<sequence length="129" mass="14437">MKLSALVPKNFFVFKTTFYHTGCILQATYEHVKDGKSVNVTTKYPSHACRGTNHFGASSHGNKPRAITASISGTSTSGKHNIKTPYKKDSMEKNKYTSKNPLSHNRRLGLLILQEEIIPIRVRAHVLLK</sequence>